<dbReference type="Gene3D" id="3.40.50.1820">
    <property type="entry name" value="alpha/beta hydrolase"/>
    <property type="match status" value="1"/>
</dbReference>
<dbReference type="EMBL" id="JAAPAO010000850">
    <property type="protein sequence ID" value="KAF4653122.1"/>
    <property type="molecule type" value="Genomic_DNA"/>
</dbReference>
<keyword evidence="1 3" id="KW-0732">Signal</keyword>
<name>A0A7J6L1S4_PERCH</name>
<gene>
    <name evidence="4" type="ORF">FOL47_010700</name>
</gene>
<keyword evidence="5" id="KW-1185">Reference proteome</keyword>
<organism evidence="4 5">
    <name type="scientific">Perkinsus chesapeaki</name>
    <name type="common">Clam parasite</name>
    <name type="synonym">Perkinsus andrewsi</name>
    <dbReference type="NCBI Taxonomy" id="330153"/>
    <lineage>
        <taxon>Eukaryota</taxon>
        <taxon>Sar</taxon>
        <taxon>Alveolata</taxon>
        <taxon>Perkinsozoa</taxon>
        <taxon>Perkinsea</taxon>
        <taxon>Perkinsida</taxon>
        <taxon>Perkinsidae</taxon>
        <taxon>Perkinsus</taxon>
    </lineage>
</organism>
<dbReference type="PANTHER" id="PTHR43037">
    <property type="entry name" value="UNNAMED PRODUCT-RELATED"/>
    <property type="match status" value="1"/>
</dbReference>
<evidence type="ECO:0008006" key="6">
    <source>
        <dbReference type="Google" id="ProtNLM"/>
    </source>
</evidence>
<proteinExistence type="predicted"/>
<dbReference type="PANTHER" id="PTHR43037:SF5">
    <property type="entry name" value="FERULOYL ESTERASE"/>
    <property type="match status" value="1"/>
</dbReference>
<feature type="chain" id="PRO_5029441462" description="Phospholipase/carboxylesterase/thioesterase domain-containing protein" evidence="3">
    <location>
        <begin position="22"/>
        <end position="293"/>
    </location>
</feature>
<protein>
    <recommendedName>
        <fullName evidence="6">Phospholipase/carboxylesterase/thioesterase domain-containing protein</fullName>
    </recommendedName>
</protein>
<dbReference type="OrthoDB" id="424610at2759"/>
<keyword evidence="2" id="KW-0378">Hydrolase</keyword>
<evidence type="ECO:0000313" key="4">
    <source>
        <dbReference type="EMBL" id="KAF4653122.1"/>
    </source>
</evidence>
<evidence type="ECO:0000256" key="1">
    <source>
        <dbReference type="ARBA" id="ARBA00022729"/>
    </source>
</evidence>
<reference evidence="4 5" key="1">
    <citation type="submission" date="2020-04" db="EMBL/GenBank/DDBJ databases">
        <title>Perkinsus chesapeaki whole genome sequence.</title>
        <authorList>
            <person name="Bogema D.R."/>
        </authorList>
    </citation>
    <scope>NUCLEOTIDE SEQUENCE [LARGE SCALE GENOMIC DNA]</scope>
    <source>
        <strain evidence="4">ATCC PRA-425</strain>
    </source>
</reference>
<comment type="caution">
    <text evidence="4">The sequence shown here is derived from an EMBL/GenBank/DDBJ whole genome shotgun (WGS) entry which is preliminary data.</text>
</comment>
<dbReference type="SUPFAM" id="SSF53474">
    <property type="entry name" value="alpha/beta-Hydrolases"/>
    <property type="match status" value="1"/>
</dbReference>
<evidence type="ECO:0000256" key="2">
    <source>
        <dbReference type="ARBA" id="ARBA00022801"/>
    </source>
</evidence>
<feature type="non-terminal residue" evidence="4">
    <location>
        <position position="293"/>
    </location>
</feature>
<evidence type="ECO:0000313" key="5">
    <source>
        <dbReference type="Proteomes" id="UP000591131"/>
    </source>
</evidence>
<evidence type="ECO:0000256" key="3">
    <source>
        <dbReference type="SAM" id="SignalP"/>
    </source>
</evidence>
<dbReference type="Proteomes" id="UP000591131">
    <property type="component" value="Unassembled WGS sequence"/>
</dbReference>
<sequence>MKIFDLLPLALLTTRVLFVSADIDTQVLSVQTPDGERAYRVYTPKNTPITSLLLTLHGFGESSDTFLWYTDFRKYANKYGYEIILPQAIGIDGSRSWNAGGCCFPKYDDISYIKSAIEARRKVHGNVPVYGYGFSNGGMLTEVLMCEGVVQRGVSASGVLTIGPGGNKGLDVCDEKMKEGNQAFNRSLLVFHGSVDGIVPWSGVSLFGSFPQKWNSFDRWAKRLGCSSQDEKVWTGWFTWFWRLPCPKESNNQLVFYNVQGASHWVHLDWRDIYKVYTEDVSVKFLYEGIEPY</sequence>
<dbReference type="InterPro" id="IPR029058">
    <property type="entry name" value="AB_hydrolase_fold"/>
</dbReference>
<accession>A0A7J6L1S4</accession>
<dbReference type="AlphaFoldDB" id="A0A7J6L1S4"/>
<feature type="signal peptide" evidence="3">
    <location>
        <begin position="1"/>
        <end position="21"/>
    </location>
</feature>
<dbReference type="InterPro" id="IPR050955">
    <property type="entry name" value="Plant_Biomass_Hydrol_Est"/>
</dbReference>
<dbReference type="GO" id="GO:0016787">
    <property type="term" value="F:hydrolase activity"/>
    <property type="evidence" value="ECO:0007669"/>
    <property type="project" value="UniProtKB-KW"/>
</dbReference>